<dbReference type="RefSeq" id="NP_001314955.1">
    <property type="nucleotide sequence ID" value="NM_001328026.1"/>
</dbReference>
<dbReference type="AlphaFoldDB" id="U3JAD7"/>
<evidence type="ECO:0000313" key="6">
    <source>
        <dbReference type="ZFIN" id="ZDB-GENE-130531-20"/>
    </source>
</evidence>
<dbReference type="Pfam" id="PF14769">
    <property type="entry name" value="CLAMP"/>
    <property type="match status" value="1"/>
</dbReference>
<dbReference type="SMR" id="U3JAD7"/>
<dbReference type="Bgee" id="ENSDARG00000096777">
    <property type="expression patterns" value="Expressed in testis and 10 other cell types or tissues"/>
</dbReference>
<reference evidence="3" key="2">
    <citation type="submission" date="2013-09" db="UniProtKB">
        <authorList>
            <consortium name="Ensembl"/>
        </authorList>
    </citation>
    <scope>IDENTIFICATION</scope>
    <source>
        <strain evidence="3">Tuebingen</strain>
    </source>
</reference>
<keyword evidence="4" id="KW-1185">Reference proteome</keyword>
<evidence type="ECO:0000313" key="3">
    <source>
        <dbReference type="Ensembl" id="ENSDARP00000127203"/>
    </source>
</evidence>
<accession>A0A8M1P3F8</accession>
<feature type="coiled-coil region" evidence="1">
    <location>
        <begin position="248"/>
        <end position="283"/>
    </location>
</feature>
<gene>
    <name evidence="5 6" type="primary">cfap119</name>
    <name evidence="5" type="synonym">ccdc189</name>
    <name evidence="5" type="synonym">si:ch73-81k8.2</name>
</gene>
<dbReference type="OrthoDB" id="425082at2759"/>
<evidence type="ECO:0000313" key="4">
    <source>
        <dbReference type="Proteomes" id="UP000000437"/>
    </source>
</evidence>
<organism evidence="3">
    <name type="scientific">Danio rerio</name>
    <name type="common">Zebrafish</name>
    <name type="synonym">Brachydanio rerio</name>
    <dbReference type="NCBI Taxonomy" id="7955"/>
    <lineage>
        <taxon>Eukaryota</taxon>
        <taxon>Metazoa</taxon>
        <taxon>Chordata</taxon>
        <taxon>Craniata</taxon>
        <taxon>Vertebrata</taxon>
        <taxon>Euteleostomi</taxon>
        <taxon>Actinopterygii</taxon>
        <taxon>Neopterygii</taxon>
        <taxon>Teleostei</taxon>
        <taxon>Ostariophysi</taxon>
        <taxon>Cypriniformes</taxon>
        <taxon>Danionidae</taxon>
        <taxon>Danioninae</taxon>
        <taxon>Danio</taxon>
    </lineage>
</organism>
<dbReference type="CTD" id="90835"/>
<reference evidence="3 4" key="1">
    <citation type="journal article" date="2013" name="Nature">
        <title>The zebrafish reference genome sequence and its relationship to the human genome.</title>
        <authorList>
            <consortium name="Genome Reference Consortium Zebrafish"/>
            <person name="Howe K."/>
            <person name="Clark M.D."/>
            <person name="Torroja C.F."/>
            <person name="Torrance J."/>
            <person name="Berthelot C."/>
            <person name="Muffato M."/>
            <person name="Collins J.E."/>
            <person name="Humphray S."/>
            <person name="McLaren K."/>
            <person name="Matthews L."/>
            <person name="McLaren S."/>
            <person name="Sealy I."/>
            <person name="Caccamo M."/>
            <person name="Churcher C."/>
            <person name="Scott C."/>
            <person name="Barrett J.C."/>
            <person name="Koch R."/>
            <person name="Rauch G.J."/>
            <person name="White S."/>
            <person name="Chow W."/>
            <person name="Kilian B."/>
            <person name="Quintais L.T."/>
            <person name="Guerra-Assuncao J.A."/>
            <person name="Zhou Y."/>
            <person name="Gu Y."/>
            <person name="Yen J."/>
            <person name="Vogel J.H."/>
            <person name="Eyre T."/>
            <person name="Redmond S."/>
            <person name="Banerjee R."/>
            <person name="Chi J."/>
            <person name="Fu B."/>
            <person name="Langley E."/>
            <person name="Maguire S.F."/>
            <person name="Laird G.K."/>
            <person name="Lloyd D."/>
            <person name="Kenyon E."/>
            <person name="Donaldson S."/>
            <person name="Sehra H."/>
            <person name="Almeida-King J."/>
            <person name="Loveland J."/>
            <person name="Trevanion S."/>
            <person name="Jones M."/>
            <person name="Quail M."/>
            <person name="Willey D."/>
            <person name="Hunt A."/>
            <person name="Burton J."/>
            <person name="Sims S."/>
            <person name="McLay K."/>
            <person name="Plumb B."/>
            <person name="Davis J."/>
            <person name="Clee C."/>
            <person name="Oliver K."/>
            <person name="Clark R."/>
            <person name="Riddle C."/>
            <person name="Elliot D."/>
            <person name="Eliott D."/>
            <person name="Threadgold G."/>
            <person name="Harden G."/>
            <person name="Ware D."/>
            <person name="Begum S."/>
            <person name="Mortimore B."/>
            <person name="Mortimer B."/>
            <person name="Kerry G."/>
            <person name="Heath P."/>
            <person name="Phillimore B."/>
            <person name="Tracey A."/>
            <person name="Corby N."/>
            <person name="Dunn M."/>
            <person name="Johnson C."/>
            <person name="Wood J."/>
            <person name="Clark S."/>
            <person name="Pelan S."/>
            <person name="Griffiths G."/>
            <person name="Smith M."/>
            <person name="Glithero R."/>
            <person name="Howden P."/>
            <person name="Barker N."/>
            <person name="Lloyd C."/>
            <person name="Stevens C."/>
            <person name="Harley J."/>
            <person name="Holt K."/>
            <person name="Panagiotidis G."/>
            <person name="Lovell J."/>
            <person name="Beasley H."/>
            <person name="Henderson C."/>
            <person name="Gordon D."/>
            <person name="Auger K."/>
            <person name="Wright D."/>
            <person name="Collins J."/>
            <person name="Raisen C."/>
            <person name="Dyer L."/>
            <person name="Leung K."/>
            <person name="Robertson L."/>
            <person name="Ambridge K."/>
            <person name="Leongamornlert D."/>
            <person name="McGuire S."/>
            <person name="Gilderthorp R."/>
            <person name="Griffiths C."/>
            <person name="Manthravadi D."/>
            <person name="Nichol S."/>
            <person name="Barker G."/>
            <person name="Whitehead S."/>
            <person name="Kay M."/>
            <person name="Brown J."/>
            <person name="Murnane C."/>
            <person name="Gray E."/>
            <person name="Humphries M."/>
            <person name="Sycamore N."/>
            <person name="Barker D."/>
            <person name="Saunders D."/>
            <person name="Wallis J."/>
            <person name="Babbage A."/>
            <person name="Hammond S."/>
            <person name="Mashreghi-Mohammadi M."/>
            <person name="Barr L."/>
            <person name="Martin S."/>
            <person name="Wray P."/>
            <person name="Ellington A."/>
            <person name="Matthews N."/>
            <person name="Ellwood M."/>
            <person name="Woodmansey R."/>
            <person name="Clark G."/>
            <person name="Cooper J."/>
            <person name="Cooper J."/>
            <person name="Tromans A."/>
            <person name="Grafham D."/>
            <person name="Skuce C."/>
            <person name="Pandian R."/>
            <person name="Andrews R."/>
            <person name="Harrison E."/>
            <person name="Kimberley A."/>
            <person name="Garnett J."/>
            <person name="Fosker N."/>
            <person name="Hall R."/>
            <person name="Garner P."/>
            <person name="Kelly D."/>
            <person name="Bird C."/>
            <person name="Palmer S."/>
            <person name="Gehring I."/>
            <person name="Berger A."/>
            <person name="Dooley C.M."/>
            <person name="Ersan-Urun Z."/>
            <person name="Eser C."/>
            <person name="Geiger H."/>
            <person name="Geisler M."/>
            <person name="Karotki L."/>
            <person name="Kirn A."/>
            <person name="Konantz J."/>
            <person name="Konantz M."/>
            <person name="Oberlander M."/>
            <person name="Rudolph-Geiger S."/>
            <person name="Teucke M."/>
            <person name="Lanz C."/>
            <person name="Raddatz G."/>
            <person name="Osoegawa K."/>
            <person name="Zhu B."/>
            <person name="Rapp A."/>
            <person name="Widaa S."/>
            <person name="Langford C."/>
            <person name="Yang F."/>
            <person name="Schuster S.C."/>
            <person name="Carter N.P."/>
            <person name="Harrow J."/>
            <person name="Ning Z."/>
            <person name="Herrero J."/>
            <person name="Searle S.M."/>
            <person name="Enright A."/>
            <person name="Geisler R."/>
            <person name="Plasterk R.H."/>
            <person name="Lee C."/>
            <person name="Westerfield M."/>
            <person name="de Jong P.J."/>
            <person name="Zon L.I."/>
            <person name="Postlethwait J.H."/>
            <person name="Nusslein-Volhard C."/>
            <person name="Hubbard T.J."/>
            <person name="Roest Crollius H."/>
            <person name="Rogers J."/>
            <person name="Stemple D.L."/>
        </authorList>
    </citation>
    <scope>NUCLEOTIDE SEQUENCE [LARGE SCALE GENOMIC DNA]</scope>
    <source>
        <strain evidence="3">Tuebingen</strain>
    </source>
</reference>
<dbReference type="GeneID" id="100151516"/>
<accession>U3JAD7</accession>
<evidence type="ECO:0000256" key="2">
    <source>
        <dbReference type="SAM" id="MobiDB-lite"/>
    </source>
</evidence>
<dbReference type="PANTHER" id="PTHR28457:SF1">
    <property type="entry name" value="CILIA- AND FLAGELLA-ASSOCIATED PROTEIN 119"/>
    <property type="match status" value="1"/>
</dbReference>
<feature type="region of interest" description="Disordered" evidence="2">
    <location>
        <begin position="184"/>
        <end position="245"/>
    </location>
</feature>
<dbReference type="Ensembl" id="ENSDART00000152937.3">
    <property type="protein sequence ID" value="ENSDARP00000127203.1"/>
    <property type="gene ID" value="ENSDARG00000096777.3"/>
</dbReference>
<dbReference type="STRING" id="7955.ENSDARP00000127203"/>
<dbReference type="PANTHER" id="PTHR28457">
    <property type="entry name" value="COILED-COIL DOMAIN-CONTAINING PROTEIN 189"/>
    <property type="match status" value="1"/>
</dbReference>
<dbReference type="ZFIN" id="ZDB-GENE-130531-20">
    <property type="gene designation" value="cfap119"/>
</dbReference>
<reference evidence="5" key="3">
    <citation type="submission" date="2025-04" db="UniProtKB">
        <authorList>
            <consortium name="RefSeq"/>
        </authorList>
    </citation>
    <scope>IDENTIFICATION</scope>
    <source>
        <strain evidence="5">Tuebingen</strain>
    </source>
</reference>
<name>U3JAD7_DANRE</name>
<evidence type="ECO:0000256" key="1">
    <source>
        <dbReference type="SAM" id="Coils"/>
    </source>
</evidence>
<dbReference type="AGR" id="ZFIN:ZDB-GENE-130531-20"/>
<dbReference type="EMBL" id="CT030027">
    <property type="status" value="NOT_ANNOTATED_CDS"/>
    <property type="molecule type" value="Genomic_DNA"/>
</dbReference>
<dbReference type="KEGG" id="dre:100151516"/>
<dbReference type="ExpressionAtlas" id="U3JAD7">
    <property type="expression patterns" value="baseline"/>
</dbReference>
<dbReference type="eggNOG" id="ENOG502RXPT">
    <property type="taxonomic scope" value="Eukaryota"/>
</dbReference>
<dbReference type="GeneTree" id="ENSGT00940000154323"/>
<dbReference type="OMA" id="QTYIKTQ"/>
<dbReference type="Proteomes" id="UP000000437">
    <property type="component" value="Chromosome 12"/>
</dbReference>
<proteinExistence type="predicted"/>
<protein>
    <submittedName>
        <fullName evidence="5">Coiled-coil domain-containing protein 189 isoform 1</fullName>
    </submittedName>
    <submittedName>
        <fullName evidence="3">Si:ch73-81k8.2</fullName>
    </submittedName>
</protein>
<dbReference type="InterPro" id="IPR032727">
    <property type="entry name" value="CLAMP"/>
</dbReference>
<sequence length="288" mass="33609">MLSRFQRQGREMKPFDKIMVPQVPKARVLLWADLKHSDMEEIEKSKSTQDIERILCRALVADESQPKQRVLLELYTNLVRFCREQNFNREQTSVLISIIKNVHQFNTETSLNNTDDCLTYCSELLICHSVRRPPFSIDLFNSEQVTHILYYFINTYMRHYFLYKYIFTPEVQLDISLSYTGIPEDTDIEPTAKSQSESPADEERETERETEMDGEVQQSSELPEMKTTEIKSPNPGLSSKSDLRTIVEKEVRNEVMRLSAQLQQELKNSADQLNNAISQLETNIQVKK</sequence>
<evidence type="ECO:0000313" key="5">
    <source>
        <dbReference type="RefSeq" id="NP_001314955.1"/>
    </source>
</evidence>
<dbReference type="PaxDb" id="7955-ENSDARP00000127203"/>
<keyword evidence="1" id="KW-0175">Coiled coil</keyword>